<gene>
    <name evidence="2" type="ORF">F4560_004300</name>
</gene>
<evidence type="ECO:0000259" key="1">
    <source>
        <dbReference type="PROSITE" id="PS50104"/>
    </source>
</evidence>
<protein>
    <recommendedName>
        <fullName evidence="1">TIR domain-containing protein</fullName>
    </recommendedName>
</protein>
<dbReference type="GO" id="GO:0007165">
    <property type="term" value="P:signal transduction"/>
    <property type="evidence" value="ECO:0007669"/>
    <property type="project" value="InterPro"/>
</dbReference>
<dbReference type="SUPFAM" id="SSF52540">
    <property type="entry name" value="P-loop containing nucleoside triphosphate hydrolases"/>
    <property type="match status" value="1"/>
</dbReference>
<dbReference type="InterPro" id="IPR000157">
    <property type="entry name" value="TIR_dom"/>
</dbReference>
<feature type="domain" description="TIR" evidence="1">
    <location>
        <begin position="813"/>
        <end position="949"/>
    </location>
</feature>
<dbReference type="Proteomes" id="UP000552097">
    <property type="component" value="Unassembled WGS sequence"/>
</dbReference>
<dbReference type="AlphaFoldDB" id="A0A7W9HLJ5"/>
<dbReference type="Gene3D" id="3.40.50.10140">
    <property type="entry name" value="Toll/interleukin-1 receptor homology (TIR) domain"/>
    <property type="match status" value="1"/>
</dbReference>
<proteinExistence type="predicted"/>
<accession>A0A7W9HLJ5</accession>
<dbReference type="InterPro" id="IPR035897">
    <property type="entry name" value="Toll_tir_struct_dom_sf"/>
</dbReference>
<keyword evidence="3" id="KW-1185">Reference proteome</keyword>
<organism evidence="2 3">
    <name type="scientific">Saccharothrix ecbatanensis</name>
    <dbReference type="NCBI Taxonomy" id="1105145"/>
    <lineage>
        <taxon>Bacteria</taxon>
        <taxon>Bacillati</taxon>
        <taxon>Actinomycetota</taxon>
        <taxon>Actinomycetes</taxon>
        <taxon>Pseudonocardiales</taxon>
        <taxon>Pseudonocardiaceae</taxon>
        <taxon>Saccharothrix</taxon>
    </lineage>
</organism>
<dbReference type="RefSeq" id="WP_184922421.1">
    <property type="nucleotide sequence ID" value="NZ_JACHMO010000001.1"/>
</dbReference>
<dbReference type="EMBL" id="JACHMO010000001">
    <property type="protein sequence ID" value="MBB5804532.1"/>
    <property type="molecule type" value="Genomic_DNA"/>
</dbReference>
<sequence length="954" mass="104864">MTRPENYPLHHTIVAIHSGTRFEQEPVNARRTLYGLVRYSLRQEGLIRDDTHMRVYPDRMLILIPADVPKVVVTDRWRAALELRLDQHGADESGALSEVRMAVHAGEVLLVDDLATGAAVHATFRLLDSAAMRFAATPGPLNMIVSDLFFDDVIKGTDEAAAYERIRVDTSTVAWLRTGGPSAAKATRADFAVLYDSEDAEWAEWVAYHLRQAGYSAVLDALALTPGGVTAAIFDRADRLVVVVSPNLSSRESHTAAWLPGNVAAVQVAKGGSTRPFRLLCNIVGVGAEEARRRVFAMLGIVGGADDEPRYPGKTGRLPLPVVRVEPRAPELVLVHAARDGRFAEELAESLTGLVGRRGPLSRISNRSVSANDIDLQTEVYGFVRDADVVVLVVSRNLLATQYGSSRELRVVMDRHEREATVVLPVVYRATSWEDQPFGSLAPLPTGGRPVTEWENRDEALLSVVEGVRFASLELRGGPPMPIDTKASERRSLGEVFTVAGVPTVTFVEPEDFAEFRMALRQPGLGIVLEGPSGIGKTTLLRNAVALDAERLGQVRVLSARNPADLPAITALPEKHEGMVAVDDFQRLYVDLQNRLADYLKLLADNGSRAKRLVLLGIPGTARSLVSVGTDVATRIRVFRLGAAVEGLVMRMIEQGENALNIAFDRKAEISRTSAGSLLTAQMLCWQIAVTAGVEQTEPNRKSVRTDLAHARAKVTERLKLKYHDVVADFITRDRPDEAVCVDLLLDLARAEDGIVKLTGQRAELFTGLRGDHLFHDPRGQRLVVDDPQFRFYLKQLHRDDLLDLAGKRLPIPRDQVFVCYSHQDVHWLTRLQVHLKPLQLDVWSDRRIELGDDWQREITQALARAKAALVLVSADALASDYINSEELPHLLAAAEDGGCRIIPVLVGPSLFHDTPALNRFQGVPAKSTLSELPNHDGERVLADLAAKLSKLFA</sequence>
<name>A0A7W9HLJ5_9PSEU</name>
<dbReference type="SUPFAM" id="SSF52200">
    <property type="entry name" value="Toll/Interleukin receptor TIR domain"/>
    <property type="match status" value="3"/>
</dbReference>
<dbReference type="SMART" id="SM00255">
    <property type="entry name" value="TIR"/>
    <property type="match status" value="1"/>
</dbReference>
<comment type="caution">
    <text evidence="2">The sequence shown here is derived from an EMBL/GenBank/DDBJ whole genome shotgun (WGS) entry which is preliminary data.</text>
</comment>
<dbReference type="PROSITE" id="PS50104">
    <property type="entry name" value="TIR"/>
    <property type="match status" value="1"/>
</dbReference>
<dbReference type="Pfam" id="PF13676">
    <property type="entry name" value="TIR_2"/>
    <property type="match status" value="2"/>
</dbReference>
<evidence type="ECO:0000313" key="3">
    <source>
        <dbReference type="Proteomes" id="UP000552097"/>
    </source>
</evidence>
<reference evidence="2 3" key="1">
    <citation type="submission" date="2020-08" db="EMBL/GenBank/DDBJ databases">
        <title>Sequencing the genomes of 1000 actinobacteria strains.</title>
        <authorList>
            <person name="Klenk H.-P."/>
        </authorList>
    </citation>
    <scope>NUCLEOTIDE SEQUENCE [LARGE SCALE GENOMIC DNA]</scope>
    <source>
        <strain evidence="2 3">DSM 45486</strain>
    </source>
</reference>
<dbReference type="InterPro" id="IPR027417">
    <property type="entry name" value="P-loop_NTPase"/>
</dbReference>
<evidence type="ECO:0000313" key="2">
    <source>
        <dbReference type="EMBL" id="MBB5804532.1"/>
    </source>
</evidence>